<dbReference type="GO" id="GO:0003677">
    <property type="term" value="F:DNA binding"/>
    <property type="evidence" value="ECO:0007669"/>
    <property type="project" value="UniProtKB-KW"/>
</dbReference>
<gene>
    <name evidence="5" type="ORF">M513_12745</name>
</gene>
<dbReference type="AlphaFoldDB" id="A0A085LN28"/>
<evidence type="ECO:0000256" key="3">
    <source>
        <dbReference type="ARBA" id="ARBA00023242"/>
    </source>
</evidence>
<dbReference type="PANTHER" id="PTHR19303:SF73">
    <property type="entry name" value="PROTEIN PDC2"/>
    <property type="match status" value="1"/>
</dbReference>
<evidence type="ECO:0000256" key="2">
    <source>
        <dbReference type="ARBA" id="ARBA00023125"/>
    </source>
</evidence>
<dbReference type="PROSITE" id="PS51253">
    <property type="entry name" value="HTH_CENPB"/>
    <property type="match status" value="1"/>
</dbReference>
<comment type="subcellular location">
    <subcellularLocation>
        <location evidence="1">Nucleus</location>
    </subcellularLocation>
</comment>
<evidence type="ECO:0000313" key="5">
    <source>
        <dbReference type="EMBL" id="KFD46374.1"/>
    </source>
</evidence>
<dbReference type="InterPro" id="IPR050863">
    <property type="entry name" value="CenT-Element_Derived"/>
</dbReference>
<reference evidence="5 6" key="1">
    <citation type="journal article" date="2014" name="Nat. Genet.">
        <title>Genome and transcriptome of the porcine whipworm Trichuris suis.</title>
        <authorList>
            <person name="Jex A.R."/>
            <person name="Nejsum P."/>
            <person name="Schwarz E.M."/>
            <person name="Hu L."/>
            <person name="Young N.D."/>
            <person name="Hall R.S."/>
            <person name="Korhonen P.K."/>
            <person name="Liao S."/>
            <person name="Thamsborg S."/>
            <person name="Xia J."/>
            <person name="Xu P."/>
            <person name="Wang S."/>
            <person name="Scheerlinck J.P."/>
            <person name="Hofmann A."/>
            <person name="Sternberg P.W."/>
            <person name="Wang J."/>
            <person name="Gasser R.B."/>
        </authorList>
    </citation>
    <scope>NUCLEOTIDE SEQUENCE [LARGE SCALE GENOMIC DNA]</scope>
    <source>
        <strain evidence="5">DCEP-RM93M</strain>
    </source>
</reference>
<dbReference type="Pfam" id="PF04218">
    <property type="entry name" value="CENP-B_N"/>
    <property type="match status" value="1"/>
</dbReference>
<organism evidence="5 6">
    <name type="scientific">Trichuris suis</name>
    <name type="common">pig whipworm</name>
    <dbReference type="NCBI Taxonomy" id="68888"/>
    <lineage>
        <taxon>Eukaryota</taxon>
        <taxon>Metazoa</taxon>
        <taxon>Ecdysozoa</taxon>
        <taxon>Nematoda</taxon>
        <taxon>Enoplea</taxon>
        <taxon>Dorylaimia</taxon>
        <taxon>Trichinellida</taxon>
        <taxon>Trichuridae</taxon>
        <taxon>Trichuris</taxon>
    </lineage>
</organism>
<evidence type="ECO:0000313" key="6">
    <source>
        <dbReference type="Proteomes" id="UP000030764"/>
    </source>
</evidence>
<dbReference type="EMBL" id="KL363375">
    <property type="protein sequence ID" value="KFD46374.1"/>
    <property type="molecule type" value="Genomic_DNA"/>
</dbReference>
<feature type="domain" description="HTH CENPB-type" evidence="4">
    <location>
        <begin position="63"/>
        <end position="134"/>
    </location>
</feature>
<dbReference type="SMART" id="SM00674">
    <property type="entry name" value="CENPB"/>
    <property type="match status" value="1"/>
</dbReference>
<evidence type="ECO:0000256" key="1">
    <source>
        <dbReference type="ARBA" id="ARBA00004123"/>
    </source>
</evidence>
<dbReference type="Pfam" id="PF03221">
    <property type="entry name" value="HTH_Tnp_Tc5"/>
    <property type="match status" value="1"/>
</dbReference>
<accession>A0A085LN28</accession>
<proteinExistence type="predicted"/>
<dbReference type="Gene3D" id="1.10.10.60">
    <property type="entry name" value="Homeodomain-like"/>
    <property type="match status" value="2"/>
</dbReference>
<sequence>MAERKESTELTLNEKVQLIRFLETNSQRKTPERFHVSKTTVSNIQRRKREYLERYDKESGDAQRKRRRTTSLEHVSEAALSWFKQMRATNARISGPMIQEVARRFALEFGLTGFQASSGWLEKFKLRPENLMRRI</sequence>
<dbReference type="InterPro" id="IPR006600">
    <property type="entry name" value="HTH_CenpB_DNA-bd_dom"/>
</dbReference>
<dbReference type="SUPFAM" id="SSF46689">
    <property type="entry name" value="Homeodomain-like"/>
    <property type="match status" value="1"/>
</dbReference>
<keyword evidence="3" id="KW-0539">Nucleus</keyword>
<protein>
    <recommendedName>
        <fullName evidence="4">HTH CENPB-type domain-containing protein</fullName>
    </recommendedName>
</protein>
<dbReference type="PANTHER" id="PTHR19303">
    <property type="entry name" value="TRANSPOSON"/>
    <property type="match status" value="1"/>
</dbReference>
<keyword evidence="6" id="KW-1185">Reference proteome</keyword>
<name>A0A085LN28_9BILA</name>
<keyword evidence="2" id="KW-0238">DNA-binding</keyword>
<dbReference type="InterPro" id="IPR009057">
    <property type="entry name" value="Homeodomain-like_sf"/>
</dbReference>
<dbReference type="GO" id="GO:0005634">
    <property type="term" value="C:nucleus"/>
    <property type="evidence" value="ECO:0007669"/>
    <property type="project" value="UniProtKB-SubCell"/>
</dbReference>
<evidence type="ECO:0000259" key="4">
    <source>
        <dbReference type="PROSITE" id="PS51253"/>
    </source>
</evidence>
<dbReference type="Proteomes" id="UP000030764">
    <property type="component" value="Unassembled WGS sequence"/>
</dbReference>
<dbReference type="InterPro" id="IPR007889">
    <property type="entry name" value="HTH_Psq"/>
</dbReference>